<feature type="region of interest" description="Disordered" evidence="9">
    <location>
        <begin position="116"/>
        <end position="182"/>
    </location>
</feature>
<feature type="compositionally biased region" description="Basic and acidic residues" evidence="9">
    <location>
        <begin position="82"/>
        <end position="91"/>
    </location>
</feature>
<keyword evidence="6" id="KW-0333">Golgi apparatus</keyword>
<dbReference type="Pfam" id="PF04949">
    <property type="entry name" value="Transcrip_act"/>
    <property type="match status" value="1"/>
</dbReference>
<feature type="coiled-coil region" evidence="8">
    <location>
        <begin position="188"/>
        <end position="218"/>
    </location>
</feature>
<keyword evidence="5" id="KW-0963">Cytoplasm</keyword>
<organism evidence="10">
    <name type="scientific">Ceratitis capitata</name>
    <name type="common">Mediterranean fruit fly</name>
    <name type="synonym">Tephritis capitata</name>
    <dbReference type="NCBI Taxonomy" id="7213"/>
    <lineage>
        <taxon>Eukaryota</taxon>
        <taxon>Metazoa</taxon>
        <taxon>Ecdysozoa</taxon>
        <taxon>Arthropoda</taxon>
        <taxon>Hexapoda</taxon>
        <taxon>Insecta</taxon>
        <taxon>Pterygota</taxon>
        <taxon>Neoptera</taxon>
        <taxon>Endopterygota</taxon>
        <taxon>Diptera</taxon>
        <taxon>Brachycera</taxon>
        <taxon>Muscomorpha</taxon>
        <taxon>Tephritoidea</taxon>
        <taxon>Tephritidae</taxon>
        <taxon>Ceratitis</taxon>
        <taxon>Ceratitis</taxon>
    </lineage>
</organism>
<evidence type="ECO:0000256" key="1">
    <source>
        <dbReference type="ARBA" id="ARBA00004496"/>
    </source>
</evidence>
<evidence type="ECO:0000256" key="7">
    <source>
        <dbReference type="ARBA" id="ARBA00023054"/>
    </source>
</evidence>
<dbReference type="AlphaFoldDB" id="W8BJW4"/>
<comment type="subcellular location">
    <subcellularLocation>
        <location evidence="1">Cytoplasm</location>
    </subcellularLocation>
    <subcellularLocation>
        <location evidence="2">Golgi apparatus</location>
    </subcellularLocation>
</comment>
<evidence type="ECO:0000256" key="4">
    <source>
        <dbReference type="ARBA" id="ARBA00014130"/>
    </source>
</evidence>
<feature type="region of interest" description="Disordered" evidence="9">
    <location>
        <begin position="1"/>
        <end position="99"/>
    </location>
</feature>
<dbReference type="EMBL" id="GAMC01004950">
    <property type="protein sequence ID" value="JAC01606.1"/>
    <property type="molecule type" value="mRNA"/>
</dbReference>
<accession>W8BJW4</accession>
<feature type="compositionally biased region" description="Basic and acidic residues" evidence="9">
    <location>
        <begin position="47"/>
        <end position="64"/>
    </location>
</feature>
<dbReference type="GO" id="GO:0005794">
    <property type="term" value="C:Golgi apparatus"/>
    <property type="evidence" value="ECO:0007669"/>
    <property type="project" value="UniProtKB-SubCell"/>
</dbReference>
<feature type="compositionally biased region" description="Polar residues" evidence="9">
    <location>
        <begin position="18"/>
        <end position="31"/>
    </location>
</feature>
<evidence type="ECO:0000313" key="10">
    <source>
        <dbReference type="EMBL" id="JAC01606.1"/>
    </source>
</evidence>
<dbReference type="PANTHER" id="PTHR21470:SF2">
    <property type="entry name" value="RAB6-INTERACTING GOLGIN"/>
    <property type="match status" value="1"/>
</dbReference>
<evidence type="ECO:0000256" key="8">
    <source>
        <dbReference type="SAM" id="Coils"/>
    </source>
</evidence>
<evidence type="ECO:0000256" key="9">
    <source>
        <dbReference type="SAM" id="MobiDB-lite"/>
    </source>
</evidence>
<feature type="compositionally biased region" description="Polar residues" evidence="9">
    <location>
        <begin position="119"/>
        <end position="137"/>
    </location>
</feature>
<proteinExistence type="evidence at transcript level"/>
<feature type="compositionally biased region" description="Polar residues" evidence="9">
    <location>
        <begin position="65"/>
        <end position="81"/>
    </location>
</feature>
<comment type="similarity">
    <text evidence="3">Belongs to the GORAB family.</text>
</comment>
<evidence type="ECO:0000256" key="6">
    <source>
        <dbReference type="ARBA" id="ARBA00023034"/>
    </source>
</evidence>
<feature type="compositionally biased region" description="Polar residues" evidence="9">
    <location>
        <begin position="160"/>
        <end position="181"/>
    </location>
</feature>
<reference evidence="10" key="1">
    <citation type="submission" date="2013-07" db="EMBL/GenBank/DDBJ databases">
        <authorList>
            <person name="Geib S."/>
        </authorList>
    </citation>
    <scope>NUCLEOTIDE SEQUENCE</scope>
</reference>
<evidence type="ECO:0000256" key="5">
    <source>
        <dbReference type="ARBA" id="ARBA00022490"/>
    </source>
</evidence>
<keyword evidence="7 8" id="KW-0175">Coiled coil</keyword>
<evidence type="ECO:0000256" key="3">
    <source>
        <dbReference type="ARBA" id="ARBA00005599"/>
    </source>
</evidence>
<dbReference type="InterPro" id="IPR007033">
    <property type="entry name" value="GORAB"/>
</dbReference>
<protein>
    <recommendedName>
        <fullName evidence="4">RAB6-interacting golgin</fullName>
    </recommendedName>
</protein>
<reference evidence="10" key="2">
    <citation type="journal article" date="2014" name="BMC Genomics">
        <title>A genomic perspective to assessing quality of mass-reared SIT flies used in Mediterranean fruit fly (Ceratitis capitata) eradication in California.</title>
        <authorList>
            <person name="Calla B."/>
            <person name="Hall B."/>
            <person name="Hou S."/>
            <person name="Geib S.M."/>
        </authorList>
    </citation>
    <scope>NUCLEOTIDE SEQUENCE</scope>
</reference>
<gene>
    <name evidence="10" type="primary">GORAB</name>
</gene>
<dbReference type="PANTHER" id="PTHR21470">
    <property type="entry name" value="RAB6-INTERACTING PROTEIN GORAB"/>
    <property type="match status" value="1"/>
</dbReference>
<name>W8BJW4_CERCA</name>
<dbReference type="GO" id="GO:1905515">
    <property type="term" value="P:non-motile cilium assembly"/>
    <property type="evidence" value="ECO:0007669"/>
    <property type="project" value="TreeGrafter"/>
</dbReference>
<evidence type="ECO:0000256" key="2">
    <source>
        <dbReference type="ARBA" id="ARBA00004555"/>
    </source>
</evidence>
<sequence length="337" mass="37475">MSNRFDGFSQDEIKKVSGGSTTRINQGQQTADAIKPAFRGHHGGIRRMPEKWSRSAESHRKEIKSAQSAKSTPSVELTDSTSSRKTEKENDVLENINLDGSMSKSIEEALFFQPMSKPNLKTNGSGPNNSDLDQSSILKLPVGDNNVSSTSVNDADDSSILPTIQKTKPSTPSSDILNTDSPFKGMSLREFETQRKLIEEQNKQKKELLHKAIELHSQKTAAEARKIAEIKHELAKLDNDLALDVSILRKQIDNACIYFSQIEKQYIKIEAQFLKAKIDLHNAAEKKELLTEHLCTVIAHNEDRKAQKLTELMQKVGLTETGDLEYGTPSTANGDNQ</sequence>
<dbReference type="OrthoDB" id="9909311at2759"/>